<evidence type="ECO:0000256" key="1">
    <source>
        <dbReference type="SAM" id="MobiDB-lite"/>
    </source>
</evidence>
<gene>
    <name evidence="2" type="ORF">AVEN_43821_1</name>
</gene>
<dbReference type="AlphaFoldDB" id="A0A4Y2I0T5"/>
<accession>A0A4Y2I0T5</accession>
<name>A0A4Y2I0T5_ARAVE</name>
<protein>
    <submittedName>
        <fullName evidence="2">Uncharacterized protein</fullName>
    </submittedName>
</protein>
<organism evidence="2 3">
    <name type="scientific">Araneus ventricosus</name>
    <name type="common">Orbweaver spider</name>
    <name type="synonym">Epeira ventricosa</name>
    <dbReference type="NCBI Taxonomy" id="182803"/>
    <lineage>
        <taxon>Eukaryota</taxon>
        <taxon>Metazoa</taxon>
        <taxon>Ecdysozoa</taxon>
        <taxon>Arthropoda</taxon>
        <taxon>Chelicerata</taxon>
        <taxon>Arachnida</taxon>
        <taxon>Araneae</taxon>
        <taxon>Araneomorphae</taxon>
        <taxon>Entelegynae</taxon>
        <taxon>Araneoidea</taxon>
        <taxon>Araneidae</taxon>
        <taxon>Araneus</taxon>
    </lineage>
</organism>
<dbReference type="Proteomes" id="UP000499080">
    <property type="component" value="Unassembled WGS sequence"/>
</dbReference>
<comment type="caution">
    <text evidence="2">The sequence shown here is derived from an EMBL/GenBank/DDBJ whole genome shotgun (WGS) entry which is preliminary data.</text>
</comment>
<keyword evidence="3" id="KW-1185">Reference proteome</keyword>
<dbReference type="OrthoDB" id="1099063at2759"/>
<proteinExistence type="predicted"/>
<evidence type="ECO:0000313" key="2">
    <source>
        <dbReference type="EMBL" id="GBM71115.1"/>
    </source>
</evidence>
<evidence type="ECO:0000313" key="3">
    <source>
        <dbReference type="Proteomes" id="UP000499080"/>
    </source>
</evidence>
<reference evidence="2 3" key="1">
    <citation type="journal article" date="2019" name="Sci. Rep.">
        <title>Orb-weaving spider Araneus ventricosus genome elucidates the spidroin gene catalogue.</title>
        <authorList>
            <person name="Kono N."/>
            <person name="Nakamura H."/>
            <person name="Ohtoshi R."/>
            <person name="Moran D.A.P."/>
            <person name="Shinohara A."/>
            <person name="Yoshida Y."/>
            <person name="Fujiwara M."/>
            <person name="Mori M."/>
            <person name="Tomita M."/>
            <person name="Arakawa K."/>
        </authorList>
    </citation>
    <scope>NUCLEOTIDE SEQUENCE [LARGE SCALE GENOMIC DNA]</scope>
</reference>
<feature type="region of interest" description="Disordered" evidence="1">
    <location>
        <begin position="1"/>
        <end position="21"/>
    </location>
</feature>
<dbReference type="EMBL" id="BGPR01002292">
    <property type="protein sequence ID" value="GBM71115.1"/>
    <property type="molecule type" value="Genomic_DNA"/>
</dbReference>
<sequence length="115" mass="13105">MTRTASDLVPPFETSTPHQRGDVLPPTFDLTALYTADIQLNRVSNLQPFDPEVETLPLGQHGPLLLVKWHNESQPTMSVIDSRSIFNKYFIRYQVFNHKISIIPAVFRCKLNPSV</sequence>